<protein>
    <submittedName>
        <fullName evidence="2">Uncharacterized protein</fullName>
    </submittedName>
</protein>
<sequence>MASSASSTQSLASSISISTAEPRPPQGPPRRQTKKGIMRFGGKIKGGKATRTGLVSAPME</sequence>
<evidence type="ECO:0000256" key="1">
    <source>
        <dbReference type="SAM" id="MobiDB-lite"/>
    </source>
</evidence>
<dbReference type="EMBL" id="CM000145">
    <property type="protein sequence ID" value="EAZ41802.1"/>
    <property type="molecule type" value="Genomic_DNA"/>
</dbReference>
<feature type="compositionally biased region" description="Low complexity" evidence="1">
    <location>
        <begin position="1"/>
        <end position="20"/>
    </location>
</feature>
<accession>A3BQG3</accession>
<dbReference type="Proteomes" id="UP000007752">
    <property type="component" value="Chromosome 8"/>
</dbReference>
<feature type="region of interest" description="Disordered" evidence="1">
    <location>
        <begin position="1"/>
        <end position="60"/>
    </location>
</feature>
<reference evidence="2" key="1">
    <citation type="journal article" date="2005" name="PLoS Biol.">
        <title>The genomes of Oryza sativa: a history of duplications.</title>
        <authorList>
            <person name="Yu J."/>
            <person name="Wang J."/>
            <person name="Lin W."/>
            <person name="Li S."/>
            <person name="Li H."/>
            <person name="Zhou J."/>
            <person name="Ni P."/>
            <person name="Dong W."/>
            <person name="Hu S."/>
            <person name="Zeng C."/>
            <person name="Zhang J."/>
            <person name="Zhang Y."/>
            <person name="Li R."/>
            <person name="Xu Z."/>
            <person name="Li S."/>
            <person name="Li X."/>
            <person name="Zheng H."/>
            <person name="Cong L."/>
            <person name="Lin L."/>
            <person name="Yin J."/>
            <person name="Geng J."/>
            <person name="Li G."/>
            <person name="Shi J."/>
            <person name="Liu J."/>
            <person name="Lv H."/>
            <person name="Li J."/>
            <person name="Wang J."/>
            <person name="Deng Y."/>
            <person name="Ran L."/>
            <person name="Shi X."/>
            <person name="Wang X."/>
            <person name="Wu Q."/>
            <person name="Li C."/>
            <person name="Ren X."/>
            <person name="Wang J."/>
            <person name="Wang X."/>
            <person name="Li D."/>
            <person name="Liu D."/>
            <person name="Zhang X."/>
            <person name="Ji Z."/>
            <person name="Zhao W."/>
            <person name="Sun Y."/>
            <person name="Zhang Z."/>
            <person name="Bao J."/>
            <person name="Han Y."/>
            <person name="Dong L."/>
            <person name="Ji J."/>
            <person name="Chen P."/>
            <person name="Wu S."/>
            <person name="Liu J."/>
            <person name="Xiao Y."/>
            <person name="Bu D."/>
            <person name="Tan J."/>
            <person name="Yang L."/>
            <person name="Ye C."/>
            <person name="Zhang J."/>
            <person name="Xu J."/>
            <person name="Zhou Y."/>
            <person name="Yu Y."/>
            <person name="Zhang B."/>
            <person name="Zhuang S."/>
            <person name="Wei H."/>
            <person name="Liu B."/>
            <person name="Lei M."/>
            <person name="Yu H."/>
            <person name="Li Y."/>
            <person name="Xu H."/>
            <person name="Wei S."/>
            <person name="He X."/>
            <person name="Fang L."/>
            <person name="Zhang Z."/>
            <person name="Zhang Y."/>
            <person name="Huang X."/>
            <person name="Su Z."/>
            <person name="Tong W."/>
            <person name="Li J."/>
            <person name="Tong Z."/>
            <person name="Li S."/>
            <person name="Ye J."/>
            <person name="Wang L."/>
            <person name="Fang L."/>
            <person name="Lei T."/>
            <person name="Chen C."/>
            <person name="Chen H."/>
            <person name="Xu Z."/>
            <person name="Li H."/>
            <person name="Huang H."/>
            <person name="Zhang F."/>
            <person name="Xu H."/>
            <person name="Li N."/>
            <person name="Zhao C."/>
            <person name="Li S."/>
            <person name="Dong L."/>
            <person name="Huang Y."/>
            <person name="Li L."/>
            <person name="Xi Y."/>
            <person name="Qi Q."/>
            <person name="Li W."/>
            <person name="Zhang B."/>
            <person name="Hu W."/>
            <person name="Zhang Y."/>
            <person name="Tian X."/>
            <person name="Jiao Y."/>
            <person name="Liang X."/>
            <person name="Jin J."/>
            <person name="Gao L."/>
            <person name="Zheng W."/>
            <person name="Hao B."/>
            <person name="Liu S."/>
            <person name="Wang W."/>
            <person name="Yuan L."/>
            <person name="Cao M."/>
            <person name="McDermott J."/>
            <person name="Samudrala R."/>
            <person name="Wang J."/>
            <person name="Wong G.K."/>
            <person name="Yang H."/>
        </authorList>
    </citation>
    <scope>NUCLEOTIDE SEQUENCE [LARGE SCALE GENOMIC DNA]</scope>
</reference>
<name>A3BQG3_ORYSJ</name>
<reference evidence="2" key="2">
    <citation type="submission" date="2008-12" db="EMBL/GenBank/DDBJ databases">
        <title>Improved gene annotation of the rice (Oryza sativa) genomes.</title>
        <authorList>
            <person name="Wang J."/>
            <person name="Li R."/>
            <person name="Fan W."/>
            <person name="Huang Q."/>
            <person name="Zhang J."/>
            <person name="Zhou Y."/>
            <person name="Hu Y."/>
            <person name="Zi S."/>
            <person name="Li J."/>
            <person name="Ni P."/>
            <person name="Zheng H."/>
            <person name="Zhang Y."/>
            <person name="Zhao M."/>
            <person name="Hao Q."/>
            <person name="McDermott J."/>
            <person name="Samudrala R."/>
            <person name="Kristiansen K."/>
            <person name="Wong G.K.-S."/>
        </authorList>
    </citation>
    <scope>NUCLEOTIDE SEQUENCE</scope>
</reference>
<dbReference type="AlphaFoldDB" id="A3BQG3"/>
<evidence type="ECO:0000313" key="2">
    <source>
        <dbReference type="EMBL" id="EAZ41802.1"/>
    </source>
</evidence>
<organism evidence="2">
    <name type="scientific">Oryza sativa subsp. japonica</name>
    <name type="common">Rice</name>
    <dbReference type="NCBI Taxonomy" id="39947"/>
    <lineage>
        <taxon>Eukaryota</taxon>
        <taxon>Viridiplantae</taxon>
        <taxon>Streptophyta</taxon>
        <taxon>Embryophyta</taxon>
        <taxon>Tracheophyta</taxon>
        <taxon>Spermatophyta</taxon>
        <taxon>Magnoliopsida</taxon>
        <taxon>Liliopsida</taxon>
        <taxon>Poales</taxon>
        <taxon>Poaceae</taxon>
        <taxon>BOP clade</taxon>
        <taxon>Oryzoideae</taxon>
        <taxon>Oryzeae</taxon>
        <taxon>Oryzinae</taxon>
        <taxon>Oryza</taxon>
        <taxon>Oryza sativa</taxon>
    </lineage>
</organism>
<gene>
    <name evidence="2" type="ORF">OsJ_26342</name>
</gene>
<proteinExistence type="predicted"/>